<evidence type="ECO:0000313" key="7">
    <source>
        <dbReference type="EMBL" id="OTF83954.1"/>
    </source>
</evidence>
<dbReference type="GO" id="GO:0005886">
    <property type="term" value="C:plasma membrane"/>
    <property type="evidence" value="ECO:0007669"/>
    <property type="project" value="TreeGrafter"/>
</dbReference>
<evidence type="ECO:0000313" key="8">
    <source>
        <dbReference type="Proteomes" id="UP000194236"/>
    </source>
</evidence>
<dbReference type="InterPro" id="IPR027417">
    <property type="entry name" value="P-loop_NTPase"/>
</dbReference>
<keyword evidence="4 6" id="KW-1133">Transmembrane helix</keyword>
<dbReference type="GO" id="GO:0042626">
    <property type="term" value="F:ATPase-coupled transmembrane transporter activity"/>
    <property type="evidence" value="ECO:0007669"/>
    <property type="project" value="TreeGrafter"/>
</dbReference>
<feature type="transmembrane region" description="Helical" evidence="6">
    <location>
        <begin position="205"/>
        <end position="225"/>
    </location>
</feature>
<gene>
    <name evidence="7" type="ORF">BLA29_007247</name>
</gene>
<dbReference type="OrthoDB" id="10042850at2759"/>
<organism evidence="7 8">
    <name type="scientific">Euroglyphus maynei</name>
    <name type="common">Mayne's house dust mite</name>
    <dbReference type="NCBI Taxonomy" id="6958"/>
    <lineage>
        <taxon>Eukaryota</taxon>
        <taxon>Metazoa</taxon>
        <taxon>Ecdysozoa</taxon>
        <taxon>Arthropoda</taxon>
        <taxon>Chelicerata</taxon>
        <taxon>Arachnida</taxon>
        <taxon>Acari</taxon>
        <taxon>Acariformes</taxon>
        <taxon>Sarcoptiformes</taxon>
        <taxon>Astigmata</taxon>
        <taxon>Psoroptidia</taxon>
        <taxon>Analgoidea</taxon>
        <taxon>Pyroglyphidae</taxon>
        <taxon>Pyroglyphinae</taxon>
        <taxon>Euroglyphus</taxon>
    </lineage>
</organism>
<feature type="transmembrane region" description="Helical" evidence="6">
    <location>
        <begin position="266"/>
        <end position="286"/>
    </location>
</feature>
<dbReference type="PANTHER" id="PTHR48041">
    <property type="entry name" value="ABC TRANSPORTER G FAMILY MEMBER 28"/>
    <property type="match status" value="1"/>
</dbReference>
<keyword evidence="5 6" id="KW-0472">Membrane</keyword>
<accession>A0A1Y3BVM1</accession>
<name>A0A1Y3BVM1_EURMA</name>
<keyword evidence="2" id="KW-0813">Transport</keyword>
<evidence type="ECO:0000256" key="4">
    <source>
        <dbReference type="ARBA" id="ARBA00022989"/>
    </source>
</evidence>
<keyword evidence="3 6" id="KW-0812">Transmembrane</keyword>
<protein>
    <recommendedName>
        <fullName evidence="9">ABC transporter domain-containing protein</fullName>
    </recommendedName>
</protein>
<evidence type="ECO:0000256" key="3">
    <source>
        <dbReference type="ARBA" id="ARBA00022692"/>
    </source>
</evidence>
<evidence type="ECO:0000256" key="1">
    <source>
        <dbReference type="ARBA" id="ARBA00004141"/>
    </source>
</evidence>
<keyword evidence="8" id="KW-1185">Reference proteome</keyword>
<evidence type="ECO:0000256" key="6">
    <source>
        <dbReference type="SAM" id="Phobius"/>
    </source>
</evidence>
<dbReference type="InterPro" id="IPR050352">
    <property type="entry name" value="ABCG_transporters"/>
</dbReference>
<dbReference type="AlphaFoldDB" id="A0A1Y3BVM1"/>
<comment type="caution">
    <text evidence="7">The sequence shown here is derived from an EMBL/GenBank/DDBJ whole genome shotgun (WGS) entry which is preliminary data.</text>
</comment>
<dbReference type="EMBL" id="MUJZ01001415">
    <property type="protein sequence ID" value="OTF83954.1"/>
    <property type="molecule type" value="Genomic_DNA"/>
</dbReference>
<dbReference type="Proteomes" id="UP000194236">
    <property type="component" value="Unassembled WGS sequence"/>
</dbReference>
<proteinExistence type="predicted"/>
<evidence type="ECO:0008006" key="9">
    <source>
        <dbReference type="Google" id="ProtNLM"/>
    </source>
</evidence>
<dbReference type="PANTHER" id="PTHR48041:SF78">
    <property type="entry name" value="ABC TRANSPORTER EXPRESSED IN TRACHEA, ISOFORM A"/>
    <property type="match status" value="1"/>
</dbReference>
<dbReference type="SUPFAM" id="SSF52540">
    <property type="entry name" value="P-loop containing nucleoside triphosphate hydrolases"/>
    <property type="match status" value="1"/>
</dbReference>
<dbReference type="Gene3D" id="3.40.50.300">
    <property type="entry name" value="P-loop containing nucleotide triphosphate hydrolases"/>
    <property type="match status" value="1"/>
</dbReference>
<sequence>MAITMLNELDILYTANTLVTKCSGGERKRLALALELTSIRMPNFICIDEPTSGLDSNSAEILVKCLGRMSHRHNITLVVAIHQPNINILKMFDQIYLLARGGVCIYSGTPDNIHEHIRFVTNHDDNDFPIEELIRYSCQNHHDQQVKRFVQVTNEKILNDDHEEKKLFNNTQLVPDGLSTNRTRFALNSIAILIQREFYFYRNHLWALILFFYTISLIVSINYRFLLNPKIAERNGCISFDDDFIETCDRSKDEKMELVLNYRYSYYIYSILIFYPIGISALLYHLELKYMINEHRNGNYMNSDYYFY</sequence>
<evidence type="ECO:0000256" key="5">
    <source>
        <dbReference type="ARBA" id="ARBA00023136"/>
    </source>
</evidence>
<comment type="subcellular location">
    <subcellularLocation>
        <location evidence="1">Membrane</location>
        <topology evidence="1">Multi-pass membrane protein</topology>
    </subcellularLocation>
</comment>
<reference evidence="7 8" key="1">
    <citation type="submission" date="2017-03" db="EMBL/GenBank/DDBJ databases">
        <title>Genome Survey of Euroglyphus maynei.</title>
        <authorList>
            <person name="Arlian L.G."/>
            <person name="Morgan M.S."/>
            <person name="Rider S.D."/>
        </authorList>
    </citation>
    <scope>NUCLEOTIDE SEQUENCE [LARGE SCALE GENOMIC DNA]</scope>
    <source>
        <strain evidence="7">Arlian Lab</strain>
        <tissue evidence="7">Whole body</tissue>
    </source>
</reference>
<evidence type="ECO:0000256" key="2">
    <source>
        <dbReference type="ARBA" id="ARBA00022448"/>
    </source>
</evidence>